<dbReference type="EMBL" id="JASBWT010000026">
    <property type="protein sequence ID" value="KAJ9094231.1"/>
    <property type="molecule type" value="Genomic_DNA"/>
</dbReference>
<sequence>MSVINVSSFKCEAYESAQETVVAAISICHSRPDFPLENAKQWRIALNYINRRISRNINMLSGRCAGGNLVYPVMDAALTSEACEVAEGTLVKLDNFRVVARRLAESVPKSGSHEAELREMGLRLKKEIQIAKGRVGL</sequence>
<reference evidence="1" key="1">
    <citation type="submission" date="2023-04" db="EMBL/GenBank/DDBJ databases">
        <title>Draft Genome sequencing of Naganishia species isolated from polar environments using Oxford Nanopore Technology.</title>
        <authorList>
            <person name="Leo P."/>
            <person name="Venkateswaran K."/>
        </authorList>
    </citation>
    <scope>NUCLEOTIDE SEQUENCE</scope>
    <source>
        <strain evidence="1">MNA-CCFEE 5423</strain>
    </source>
</reference>
<protein>
    <submittedName>
        <fullName evidence="1">Uncharacterized protein</fullName>
    </submittedName>
</protein>
<gene>
    <name evidence="1" type="ORF">QFC21_006057</name>
</gene>
<accession>A0ACC2V5U9</accession>
<evidence type="ECO:0000313" key="1">
    <source>
        <dbReference type="EMBL" id="KAJ9094231.1"/>
    </source>
</evidence>
<dbReference type="Proteomes" id="UP001227268">
    <property type="component" value="Unassembled WGS sequence"/>
</dbReference>
<keyword evidence="2" id="KW-1185">Reference proteome</keyword>
<organism evidence="1 2">
    <name type="scientific">Naganishia friedmannii</name>
    <dbReference type="NCBI Taxonomy" id="89922"/>
    <lineage>
        <taxon>Eukaryota</taxon>
        <taxon>Fungi</taxon>
        <taxon>Dikarya</taxon>
        <taxon>Basidiomycota</taxon>
        <taxon>Agaricomycotina</taxon>
        <taxon>Tremellomycetes</taxon>
        <taxon>Filobasidiales</taxon>
        <taxon>Filobasidiaceae</taxon>
        <taxon>Naganishia</taxon>
    </lineage>
</organism>
<comment type="caution">
    <text evidence="1">The sequence shown here is derived from an EMBL/GenBank/DDBJ whole genome shotgun (WGS) entry which is preliminary data.</text>
</comment>
<proteinExistence type="predicted"/>
<name>A0ACC2V5U9_9TREE</name>
<evidence type="ECO:0000313" key="2">
    <source>
        <dbReference type="Proteomes" id="UP001227268"/>
    </source>
</evidence>